<name>A0A9P6XZ94_9FUNG</name>
<dbReference type="Proteomes" id="UP000740926">
    <property type="component" value="Unassembled WGS sequence"/>
</dbReference>
<comment type="caution">
    <text evidence="2">The sequence shown here is derived from an EMBL/GenBank/DDBJ whole genome shotgun (WGS) entry which is preliminary data.</text>
</comment>
<gene>
    <name evidence="2" type="ORF">G6F50_015367</name>
</gene>
<evidence type="ECO:0000313" key="3">
    <source>
        <dbReference type="Proteomes" id="UP000740926"/>
    </source>
</evidence>
<dbReference type="EMBL" id="JAANIU010008387">
    <property type="protein sequence ID" value="KAG1535198.1"/>
    <property type="molecule type" value="Genomic_DNA"/>
</dbReference>
<sequence>MPALLPRLPVRLQPVATQACSARPSTGVRVRRAMRPAATPLPGMRWRPVKTSTGMPVPCGASSHGSGPEPATTAWYSTTPMRSCACSWPAAMPSAN</sequence>
<reference evidence="2 3" key="1">
    <citation type="journal article" date="2020" name="Microb. Genom.">
        <title>Genetic diversity of clinical and environmental Mucorales isolates obtained from an investigation of mucormycosis cases among solid organ transplant recipients.</title>
        <authorList>
            <person name="Nguyen M.H."/>
            <person name="Kaul D."/>
            <person name="Muto C."/>
            <person name="Cheng S.J."/>
            <person name="Richter R.A."/>
            <person name="Bruno V.M."/>
            <person name="Liu G."/>
            <person name="Beyhan S."/>
            <person name="Sundermann A.J."/>
            <person name="Mounaud S."/>
            <person name="Pasculle A.W."/>
            <person name="Nierman W.C."/>
            <person name="Driscoll E."/>
            <person name="Cumbie R."/>
            <person name="Clancy C.J."/>
            <person name="Dupont C.L."/>
        </authorList>
    </citation>
    <scope>NUCLEOTIDE SEQUENCE [LARGE SCALE GENOMIC DNA]</scope>
    <source>
        <strain evidence="2 3">GL24</strain>
    </source>
</reference>
<protein>
    <submittedName>
        <fullName evidence="2">Uncharacterized protein</fullName>
    </submittedName>
</protein>
<evidence type="ECO:0000256" key="1">
    <source>
        <dbReference type="SAM" id="MobiDB-lite"/>
    </source>
</evidence>
<accession>A0A9P6XZ94</accession>
<dbReference type="AlphaFoldDB" id="A0A9P6XZ94"/>
<proteinExistence type="predicted"/>
<keyword evidence="3" id="KW-1185">Reference proteome</keyword>
<feature type="region of interest" description="Disordered" evidence="1">
    <location>
        <begin position="34"/>
        <end position="73"/>
    </location>
</feature>
<organism evidence="2 3">
    <name type="scientific">Rhizopus delemar</name>
    <dbReference type="NCBI Taxonomy" id="936053"/>
    <lineage>
        <taxon>Eukaryota</taxon>
        <taxon>Fungi</taxon>
        <taxon>Fungi incertae sedis</taxon>
        <taxon>Mucoromycota</taxon>
        <taxon>Mucoromycotina</taxon>
        <taxon>Mucoromycetes</taxon>
        <taxon>Mucorales</taxon>
        <taxon>Mucorineae</taxon>
        <taxon>Rhizopodaceae</taxon>
        <taxon>Rhizopus</taxon>
    </lineage>
</organism>
<evidence type="ECO:0000313" key="2">
    <source>
        <dbReference type="EMBL" id="KAG1535198.1"/>
    </source>
</evidence>